<dbReference type="RefSeq" id="WP_307416503.1">
    <property type="nucleotide sequence ID" value="NZ_CP194061.1"/>
</dbReference>
<dbReference type="SUPFAM" id="SSF53850">
    <property type="entry name" value="Periplasmic binding protein-like II"/>
    <property type="match status" value="1"/>
</dbReference>
<comment type="caution">
    <text evidence="4">The sequence shown here is derived from an EMBL/GenBank/DDBJ whole genome shotgun (WGS) entry which is preliminary data.</text>
</comment>
<accession>A0ABU0GL71</accession>
<evidence type="ECO:0000313" key="4">
    <source>
        <dbReference type="EMBL" id="MDQ0425679.1"/>
    </source>
</evidence>
<keyword evidence="2" id="KW-0813">Transport</keyword>
<protein>
    <submittedName>
        <fullName evidence="4">Alpha-glucoside transport system substrate-binding protein</fullName>
    </submittedName>
</protein>
<evidence type="ECO:0000256" key="1">
    <source>
        <dbReference type="ARBA" id="ARBA00008520"/>
    </source>
</evidence>
<reference evidence="4 5" key="1">
    <citation type="submission" date="2023-07" db="EMBL/GenBank/DDBJ databases">
        <title>Sequencing the genomes of 1000 actinobacteria strains.</title>
        <authorList>
            <person name="Klenk H.-P."/>
        </authorList>
    </citation>
    <scope>NUCLEOTIDE SEQUENCE [LARGE SCALE GENOMIC DNA]</scope>
    <source>
        <strain evidence="4 5">DSM 14785</strain>
    </source>
</reference>
<evidence type="ECO:0000313" key="5">
    <source>
        <dbReference type="Proteomes" id="UP001240250"/>
    </source>
</evidence>
<proteinExistence type="inferred from homology"/>
<feature type="signal peptide" evidence="3">
    <location>
        <begin position="1"/>
        <end position="19"/>
    </location>
</feature>
<gene>
    <name evidence="4" type="ORF">JO380_002060</name>
</gene>
<dbReference type="PANTHER" id="PTHR43649">
    <property type="entry name" value="ARABINOSE-BINDING PROTEIN-RELATED"/>
    <property type="match status" value="1"/>
</dbReference>
<name>A0ABU0GL71_9CELL</name>
<dbReference type="Proteomes" id="UP001240250">
    <property type="component" value="Unassembled WGS sequence"/>
</dbReference>
<comment type="similarity">
    <text evidence="1">Belongs to the bacterial solute-binding protein 1 family.</text>
</comment>
<keyword evidence="3" id="KW-0732">Signal</keyword>
<dbReference type="EMBL" id="JAUSVM010000001">
    <property type="protein sequence ID" value="MDQ0425679.1"/>
    <property type="molecule type" value="Genomic_DNA"/>
</dbReference>
<dbReference type="PANTHER" id="PTHR43649:SF29">
    <property type="entry name" value="OSMOPROTECTIVE COMPOUNDS-BINDING PROTEIN GGTB"/>
    <property type="match status" value="1"/>
</dbReference>
<evidence type="ECO:0000256" key="3">
    <source>
        <dbReference type="SAM" id="SignalP"/>
    </source>
</evidence>
<organism evidence="4 5">
    <name type="scientific">Cellulomonas iranensis</name>
    <dbReference type="NCBI Taxonomy" id="76862"/>
    <lineage>
        <taxon>Bacteria</taxon>
        <taxon>Bacillati</taxon>
        <taxon>Actinomycetota</taxon>
        <taxon>Actinomycetes</taxon>
        <taxon>Micrococcales</taxon>
        <taxon>Cellulomonadaceae</taxon>
        <taxon>Cellulomonas</taxon>
    </lineage>
</organism>
<evidence type="ECO:0000256" key="2">
    <source>
        <dbReference type="ARBA" id="ARBA00022448"/>
    </source>
</evidence>
<dbReference type="PROSITE" id="PS51257">
    <property type="entry name" value="PROKAR_LIPOPROTEIN"/>
    <property type="match status" value="1"/>
</dbReference>
<dbReference type="InterPro" id="IPR050490">
    <property type="entry name" value="Bact_solute-bd_prot1"/>
</dbReference>
<keyword evidence="5" id="KW-1185">Reference proteome</keyword>
<dbReference type="Gene3D" id="3.40.190.10">
    <property type="entry name" value="Periplasmic binding protein-like II"/>
    <property type="match status" value="2"/>
</dbReference>
<sequence length="456" mass="48434">MHRRAGALVAGTVAALALAACSTGEGGTPGGTGTSGGTAGGSVDCADYEQYGDLSGKTITVYAGIVAPEDTPYITSFKPFEECTGAKVDYQADKQFEQQILVRAQAGNTPDIAIVPQPGLLAQLVATGTVKAAPEGVAKNVEEFWDPSWKELGSVDGTFYAAPSGASVKSLVWYSPKQFKDNGYEVPQTLDELKSLTEKIVADGNNKPWCAGIASGEATGWPLTDWMEDFVLRVGGGDVYDQWVKHEIAFNSEVPTEALDMVGEYLKDPANVNGGFGDVSTIATTAFQDAGLPILQDQCSLHRQASFYAANFPEGTNIAEDGDVFAFYLPAKDDSTKPVLGAGEFVTAFSDRPEVQALLEFWSTDTWANLKAKASSDETNGGWISANKGLDTANLVNPIDKLSAEILLDPASEFRFDGSDQMPAAVGNGAFWREATAWITGQSTQETLDKIEAAWP</sequence>
<feature type="chain" id="PRO_5045765701" evidence="3">
    <location>
        <begin position="20"/>
        <end position="456"/>
    </location>
</feature>